<comment type="caution">
    <text evidence="6">The sequence shown here is derived from an EMBL/GenBank/DDBJ whole genome shotgun (WGS) entry which is preliminary data.</text>
</comment>
<feature type="domain" description="ATPase BadF/BadG/BcrA/BcrD type" evidence="5">
    <location>
        <begin position="3"/>
        <end position="196"/>
    </location>
</feature>
<dbReference type="NCBIfam" id="TIGR00241">
    <property type="entry name" value="CoA_E_activ"/>
    <property type="match status" value="1"/>
</dbReference>
<dbReference type="InterPro" id="IPR008275">
    <property type="entry name" value="CoA_E_activase_dom"/>
</dbReference>
<dbReference type="InterPro" id="IPR043129">
    <property type="entry name" value="ATPase_NBD"/>
</dbReference>
<dbReference type="Pfam" id="PF01869">
    <property type="entry name" value="BcrAD_BadFG"/>
    <property type="match status" value="1"/>
</dbReference>
<accession>X1KYF7</accession>
<dbReference type="SUPFAM" id="SSF53067">
    <property type="entry name" value="Actin-like ATPase domain"/>
    <property type="match status" value="1"/>
</dbReference>
<gene>
    <name evidence="6" type="ORF">S06H3_03994</name>
</gene>
<dbReference type="PANTHER" id="PTHR32329:SF7">
    <property type="entry name" value="ACTIVATOR OF 2-HYDROXYACYL-COA-HYDRATASE"/>
    <property type="match status" value="1"/>
</dbReference>
<dbReference type="InterPro" id="IPR002731">
    <property type="entry name" value="ATPase_BadF"/>
</dbReference>
<evidence type="ECO:0000259" key="5">
    <source>
        <dbReference type="Pfam" id="PF01869"/>
    </source>
</evidence>
<comment type="cofactor">
    <cofactor evidence="1">
        <name>[4Fe-4S] cluster</name>
        <dbReference type="ChEBI" id="CHEBI:49883"/>
    </cofactor>
</comment>
<keyword evidence="3" id="KW-0408">Iron</keyword>
<evidence type="ECO:0000256" key="4">
    <source>
        <dbReference type="ARBA" id="ARBA00023014"/>
    </source>
</evidence>
<evidence type="ECO:0000313" key="6">
    <source>
        <dbReference type="EMBL" id="GAH95219.1"/>
    </source>
</evidence>
<proteinExistence type="predicted"/>
<name>X1KYF7_9ZZZZ</name>
<organism evidence="6">
    <name type="scientific">marine sediment metagenome</name>
    <dbReference type="NCBI Taxonomy" id="412755"/>
    <lineage>
        <taxon>unclassified sequences</taxon>
        <taxon>metagenomes</taxon>
        <taxon>ecological metagenomes</taxon>
    </lineage>
</organism>
<dbReference type="PANTHER" id="PTHR32329">
    <property type="entry name" value="BIFUNCTIONAL PROTEIN [INCLUDES 2-HYDROXYACYL-COA DEHYDRATASE (N-TER) AND ITS ACTIVATOR DOMAIN (C_TERM)-RELATED"/>
    <property type="match status" value="1"/>
</dbReference>
<dbReference type="Gene3D" id="3.30.420.40">
    <property type="match status" value="1"/>
</dbReference>
<dbReference type="EMBL" id="BARV01001357">
    <property type="protein sequence ID" value="GAH95219.1"/>
    <property type="molecule type" value="Genomic_DNA"/>
</dbReference>
<dbReference type="InterPro" id="IPR051805">
    <property type="entry name" value="Dehydratase_Activator_Redct"/>
</dbReference>
<dbReference type="GO" id="GO:0046872">
    <property type="term" value="F:metal ion binding"/>
    <property type="evidence" value="ECO:0007669"/>
    <property type="project" value="UniProtKB-KW"/>
</dbReference>
<protein>
    <recommendedName>
        <fullName evidence="5">ATPase BadF/BadG/BcrA/BcrD type domain-containing protein</fullName>
    </recommendedName>
</protein>
<evidence type="ECO:0000256" key="1">
    <source>
        <dbReference type="ARBA" id="ARBA00001966"/>
    </source>
</evidence>
<sequence>VKVSGVGVTGSGKEFVKSLVGGDYVDSEIMAHVVACLKEYPDAKTILDIGGEDSKLMLVKDHVLAGFQMNRDCGGGTGSMIETIAARLGVKIEDVGEIALQSKDPAVLPGKCGIFCQSAAISQLSKGRPVEDILLGVCEALVGNYLATLAKGKKLVPPIVFQGAVAQNKAIVKCFEDALGYQVLVPENCSYMGAIGIGILIKENMNGRATKFRGDAILESNHRTEIAHCQDCENNCELLKLYCDGQLLSVSGSRCEKHNR</sequence>
<dbReference type="AlphaFoldDB" id="X1KYF7"/>
<keyword evidence="2" id="KW-0479">Metal-binding</keyword>
<keyword evidence="4" id="KW-0411">Iron-sulfur</keyword>
<dbReference type="GO" id="GO:0051536">
    <property type="term" value="F:iron-sulfur cluster binding"/>
    <property type="evidence" value="ECO:0007669"/>
    <property type="project" value="UniProtKB-KW"/>
</dbReference>
<reference evidence="6" key="1">
    <citation type="journal article" date="2014" name="Front. Microbiol.">
        <title>High frequency of phylogenetically diverse reductive dehalogenase-homologous genes in deep subseafloor sedimentary metagenomes.</title>
        <authorList>
            <person name="Kawai M."/>
            <person name="Futagami T."/>
            <person name="Toyoda A."/>
            <person name="Takaki Y."/>
            <person name="Nishi S."/>
            <person name="Hori S."/>
            <person name="Arai W."/>
            <person name="Tsubouchi T."/>
            <person name="Morono Y."/>
            <person name="Uchiyama I."/>
            <person name="Ito T."/>
            <person name="Fujiyama A."/>
            <person name="Inagaki F."/>
            <person name="Takami H."/>
        </authorList>
    </citation>
    <scope>NUCLEOTIDE SEQUENCE</scope>
    <source>
        <strain evidence="6">Expedition CK06-06</strain>
    </source>
</reference>
<evidence type="ECO:0000256" key="3">
    <source>
        <dbReference type="ARBA" id="ARBA00023004"/>
    </source>
</evidence>
<feature type="non-terminal residue" evidence="6">
    <location>
        <position position="1"/>
    </location>
</feature>
<evidence type="ECO:0000256" key="2">
    <source>
        <dbReference type="ARBA" id="ARBA00022723"/>
    </source>
</evidence>